<comment type="function">
    <text evidence="1">Could be involved in insertion of integral membrane proteins into the membrane.</text>
</comment>
<evidence type="ECO:0000313" key="2">
    <source>
        <dbReference type="EMBL" id="XDQ77203.1"/>
    </source>
</evidence>
<organism evidence="2">
    <name type="scientific">Streptomyces sp. Y1</name>
    <dbReference type="NCBI Taxonomy" id="3238634"/>
    <lineage>
        <taxon>Bacteria</taxon>
        <taxon>Bacillati</taxon>
        <taxon>Actinomycetota</taxon>
        <taxon>Actinomycetes</taxon>
        <taxon>Kitasatosporales</taxon>
        <taxon>Streptomycetaceae</taxon>
        <taxon>Streptomyces</taxon>
    </lineage>
</organism>
<dbReference type="HAMAP" id="MF_00386">
    <property type="entry name" value="UPF0161_YidD"/>
    <property type="match status" value="1"/>
</dbReference>
<name>A0AB39TCB4_9ACTN</name>
<keyword evidence="1" id="KW-0472">Membrane</keyword>
<comment type="similarity">
    <text evidence="1">Belongs to the UPF0161 family.</text>
</comment>
<dbReference type="NCBIfam" id="TIGR00278">
    <property type="entry name" value="membrane protein insertion efficiency factor YidD"/>
    <property type="match status" value="1"/>
</dbReference>
<dbReference type="SMART" id="SM01234">
    <property type="entry name" value="Haemolytic"/>
    <property type="match status" value="1"/>
</dbReference>
<dbReference type="EMBL" id="CP163445">
    <property type="protein sequence ID" value="XDQ77203.1"/>
    <property type="molecule type" value="Genomic_DNA"/>
</dbReference>
<accession>A0AB39TCB4</accession>
<protein>
    <recommendedName>
        <fullName evidence="1">Putative membrane protein insertion efficiency factor</fullName>
    </recommendedName>
</protein>
<dbReference type="PANTHER" id="PTHR33383">
    <property type="entry name" value="MEMBRANE PROTEIN INSERTION EFFICIENCY FACTOR-RELATED"/>
    <property type="match status" value="1"/>
</dbReference>
<proteinExistence type="inferred from homology"/>
<dbReference type="PANTHER" id="PTHR33383:SF1">
    <property type="entry name" value="MEMBRANE PROTEIN INSERTION EFFICIENCY FACTOR-RELATED"/>
    <property type="match status" value="1"/>
</dbReference>
<keyword evidence="1" id="KW-1003">Cell membrane</keyword>
<dbReference type="InterPro" id="IPR002696">
    <property type="entry name" value="Membr_insert_effic_factor_YidD"/>
</dbReference>
<comment type="subcellular location">
    <subcellularLocation>
        <location evidence="1">Cell membrane</location>
        <topology evidence="1">Peripheral membrane protein</topology>
        <orientation evidence="1">Cytoplasmic side</orientation>
    </subcellularLocation>
</comment>
<evidence type="ECO:0000256" key="1">
    <source>
        <dbReference type="HAMAP-Rule" id="MF_00386"/>
    </source>
</evidence>
<gene>
    <name evidence="2" type="primary">yidD</name>
    <name evidence="2" type="ORF">AB2U05_01250</name>
</gene>
<dbReference type="Pfam" id="PF01809">
    <property type="entry name" value="YidD"/>
    <property type="match status" value="1"/>
</dbReference>
<reference evidence="2" key="1">
    <citation type="submission" date="2024-07" db="EMBL/GenBank/DDBJ databases">
        <authorList>
            <person name="Yu S.T."/>
        </authorList>
    </citation>
    <scope>NUCLEOTIDE SEQUENCE</scope>
    <source>
        <strain evidence="2">Y1</strain>
    </source>
</reference>
<dbReference type="RefSeq" id="WP_244179027.1">
    <property type="nucleotide sequence ID" value="NZ_CP163445.1"/>
</dbReference>
<dbReference type="GO" id="GO:0005886">
    <property type="term" value="C:plasma membrane"/>
    <property type="evidence" value="ECO:0007669"/>
    <property type="project" value="UniProtKB-SubCell"/>
</dbReference>
<sequence length="191" mass="21141">MSSPTPEFGAHAPYPPERPERAWWWLPAAERARRKKQRHQWELYRRSARKAKSARKDEPARKRDRWDDGCLDCCGDAFCDIASPCMIAIIPVMLASGVRFALTGGRGRRAADPAAPAPAGFAAGVLYGAVRYYRTEVSPRRPACCPYTPSCSTYAVQALHRHGALRGARLTAGRLLRCRPGRGGADPVPQR</sequence>
<dbReference type="AlphaFoldDB" id="A0AB39TCB4"/>